<organism evidence="2 3">
    <name type="scientific">Bacillus sonorensis</name>
    <dbReference type="NCBI Taxonomy" id="119858"/>
    <lineage>
        <taxon>Bacteria</taxon>
        <taxon>Bacillati</taxon>
        <taxon>Bacillota</taxon>
        <taxon>Bacilli</taxon>
        <taxon>Bacillales</taxon>
        <taxon>Bacillaceae</taxon>
        <taxon>Bacillus</taxon>
    </lineage>
</organism>
<evidence type="ECO:0000313" key="3">
    <source>
        <dbReference type="Proteomes" id="UP000196877"/>
    </source>
</evidence>
<proteinExistence type="predicted"/>
<reference evidence="2 3" key="1">
    <citation type="submission" date="2017-06" db="EMBL/GenBank/DDBJ databases">
        <title>Genome sequence of Bacillus sonorensis strain SRCM101395.</title>
        <authorList>
            <person name="Cho S.H."/>
        </authorList>
    </citation>
    <scope>NUCLEOTIDE SEQUENCE [LARGE SCALE GENOMIC DNA]</scope>
    <source>
        <strain evidence="2 3">SRCM101395</strain>
    </source>
</reference>
<protein>
    <submittedName>
        <fullName evidence="2">Replication initiation and membrane attachment protein</fullName>
    </submittedName>
</protein>
<gene>
    <name evidence="2" type="ORF">S101395_01450</name>
</gene>
<dbReference type="Proteomes" id="UP000196877">
    <property type="component" value="Chromosome"/>
</dbReference>
<evidence type="ECO:0000256" key="1">
    <source>
        <dbReference type="SAM" id="MobiDB-lite"/>
    </source>
</evidence>
<dbReference type="EMBL" id="CP021920">
    <property type="protein sequence ID" value="ASB87960.1"/>
    <property type="molecule type" value="Genomic_DNA"/>
</dbReference>
<feature type="compositionally biased region" description="Basic and acidic residues" evidence="1">
    <location>
        <begin position="60"/>
        <end position="77"/>
    </location>
</feature>
<feature type="region of interest" description="Disordered" evidence="1">
    <location>
        <begin position="40"/>
        <end position="84"/>
    </location>
</feature>
<accession>A0ABM6LFA8</accession>
<evidence type="ECO:0000313" key="2">
    <source>
        <dbReference type="EMBL" id="ASB87960.1"/>
    </source>
</evidence>
<sequence>MKTVREAMKLAKEENRQYLEWAEGKKTQRSKKVIREEKLPDWLQGEASGAHPEGEQAVASKEDFDQQKQQLLEEMKKLRNHSAL</sequence>
<keyword evidence="3" id="KW-1185">Reference proteome</keyword>
<name>A0ABM6LFA8_9BACI</name>